<dbReference type="RefSeq" id="WP_166150601.1">
    <property type="nucleotide sequence ID" value="NZ_JAAOIW010000004.1"/>
</dbReference>
<evidence type="ECO:0000313" key="7">
    <source>
        <dbReference type="EMBL" id="NHN31046.1"/>
    </source>
</evidence>
<evidence type="ECO:0000256" key="3">
    <source>
        <dbReference type="ARBA" id="ARBA00023027"/>
    </source>
</evidence>
<evidence type="ECO:0000256" key="2">
    <source>
        <dbReference type="ARBA" id="ARBA00023002"/>
    </source>
</evidence>
<dbReference type="PROSITE" id="PS00671">
    <property type="entry name" value="D_2_HYDROXYACID_DH_3"/>
    <property type="match status" value="1"/>
</dbReference>
<dbReference type="Proteomes" id="UP001165962">
    <property type="component" value="Unassembled WGS sequence"/>
</dbReference>
<dbReference type="InterPro" id="IPR029753">
    <property type="entry name" value="D-isomer_DH_CS"/>
</dbReference>
<dbReference type="Pfam" id="PF00389">
    <property type="entry name" value="2-Hacid_dh"/>
    <property type="match status" value="1"/>
</dbReference>
<dbReference type="InterPro" id="IPR006139">
    <property type="entry name" value="D-isomer_2_OHA_DH_cat_dom"/>
</dbReference>
<feature type="domain" description="D-isomer specific 2-hydroxyacid dehydrogenase NAD-binding" evidence="6">
    <location>
        <begin position="116"/>
        <end position="292"/>
    </location>
</feature>
<evidence type="ECO:0000256" key="1">
    <source>
        <dbReference type="ARBA" id="ARBA00005854"/>
    </source>
</evidence>
<name>A0ABX0JAR3_9BACL</name>
<dbReference type="PANTHER" id="PTHR42789:SF1">
    <property type="entry name" value="D-ISOMER SPECIFIC 2-HYDROXYACID DEHYDROGENASE FAMILY PROTEIN (AFU_ORTHOLOGUE AFUA_6G10090)"/>
    <property type="match status" value="1"/>
</dbReference>
<accession>A0ABX0JAR3</accession>
<comment type="similarity">
    <text evidence="1 4">Belongs to the D-isomer specific 2-hydroxyacid dehydrogenase family.</text>
</comment>
<dbReference type="SUPFAM" id="SSF52283">
    <property type="entry name" value="Formate/glycerate dehydrogenase catalytic domain-like"/>
    <property type="match status" value="1"/>
</dbReference>
<dbReference type="Pfam" id="PF02826">
    <property type="entry name" value="2-Hacid_dh_C"/>
    <property type="match status" value="1"/>
</dbReference>
<reference evidence="7" key="1">
    <citation type="submission" date="2020-03" db="EMBL/GenBank/DDBJ databases">
        <title>Draft sequencing of Paenibacilllus sp. S3N08.</title>
        <authorList>
            <person name="Kim D.-U."/>
        </authorList>
    </citation>
    <scope>NUCLEOTIDE SEQUENCE</scope>
    <source>
        <strain evidence="7">S3N08</strain>
    </source>
</reference>
<evidence type="ECO:0000259" key="6">
    <source>
        <dbReference type="Pfam" id="PF02826"/>
    </source>
</evidence>
<feature type="domain" description="D-isomer specific 2-hydroxyacid dehydrogenase catalytic" evidence="5">
    <location>
        <begin position="30"/>
        <end position="322"/>
    </location>
</feature>
<gene>
    <name evidence="7" type="ORF">G9U52_14495</name>
</gene>
<dbReference type="InterPro" id="IPR036291">
    <property type="entry name" value="NAD(P)-bd_dom_sf"/>
</dbReference>
<proteinExistence type="inferred from homology"/>
<dbReference type="CDD" id="cd12167">
    <property type="entry name" value="2-Hacid_dh_8"/>
    <property type="match status" value="1"/>
</dbReference>
<keyword evidence="8" id="KW-1185">Reference proteome</keyword>
<keyword evidence="2 4" id="KW-0560">Oxidoreductase</keyword>
<dbReference type="Gene3D" id="3.40.50.720">
    <property type="entry name" value="NAD(P)-binding Rossmann-like Domain"/>
    <property type="match status" value="2"/>
</dbReference>
<dbReference type="SUPFAM" id="SSF51735">
    <property type="entry name" value="NAD(P)-binding Rossmann-fold domains"/>
    <property type="match status" value="1"/>
</dbReference>
<organism evidence="7 8">
    <name type="scientific">Paenibacillus agricola</name>
    <dbReference type="NCBI Taxonomy" id="2716264"/>
    <lineage>
        <taxon>Bacteria</taxon>
        <taxon>Bacillati</taxon>
        <taxon>Bacillota</taxon>
        <taxon>Bacilli</taxon>
        <taxon>Bacillales</taxon>
        <taxon>Paenibacillaceae</taxon>
        <taxon>Paenibacillus</taxon>
    </lineage>
</organism>
<dbReference type="InterPro" id="IPR006140">
    <property type="entry name" value="D-isomer_DH_NAD-bd"/>
</dbReference>
<dbReference type="EMBL" id="JAAOIW010000004">
    <property type="protein sequence ID" value="NHN31046.1"/>
    <property type="molecule type" value="Genomic_DNA"/>
</dbReference>
<protein>
    <submittedName>
        <fullName evidence="7">Hydroxyacid dehydrogenase</fullName>
    </submittedName>
</protein>
<dbReference type="InterPro" id="IPR050857">
    <property type="entry name" value="D-2-hydroxyacid_DH"/>
</dbReference>
<dbReference type="PANTHER" id="PTHR42789">
    <property type="entry name" value="D-ISOMER SPECIFIC 2-HYDROXYACID DEHYDROGENASE FAMILY PROTEIN (AFU_ORTHOLOGUE AFUA_6G10090)"/>
    <property type="match status" value="1"/>
</dbReference>
<evidence type="ECO:0000313" key="8">
    <source>
        <dbReference type="Proteomes" id="UP001165962"/>
    </source>
</evidence>
<evidence type="ECO:0000259" key="5">
    <source>
        <dbReference type="Pfam" id="PF00389"/>
    </source>
</evidence>
<comment type="caution">
    <text evidence="7">The sequence shown here is derived from an EMBL/GenBank/DDBJ whole genome shotgun (WGS) entry which is preliminary data.</text>
</comment>
<sequence length="334" mass="36707">MKTLVTIWKKELKDLLFSEEVMSQLLSVTDVDWVTEDQPYEAAQFEQDIQGYDACLTSWGSPKFTAEVLAKADKLRFIGYAAGTLTSHVDPIVFRSPIKVVNANTALARSTAECTITLMLSAAWEINHHQNRLRIGNWGASGTGNTVMGLSGQTVGIIGFGEISREVIRLLHGFHTNILLCSPYCSVDEAQKLGVTLCSLEELLSRSRIVSLHDTLTTATRGMIGKAQLKLLADGSLLINTARGPLIDEAALLDELSSGRISAALDVYHNEPVAVDYPLLNLPNVLCLPHIGAYSGYWKSQLGAMVVEDLVRFSAGQPLLREIDEERFLRMTKM</sequence>
<evidence type="ECO:0000256" key="4">
    <source>
        <dbReference type="RuleBase" id="RU003719"/>
    </source>
</evidence>
<keyword evidence="3" id="KW-0520">NAD</keyword>